<reference evidence="4" key="1">
    <citation type="submission" date="2023-07" db="EMBL/GenBank/DDBJ databases">
        <title>draft genome sequence of fig (Ficus carica).</title>
        <authorList>
            <person name="Takahashi T."/>
            <person name="Nishimura K."/>
        </authorList>
    </citation>
    <scope>NUCLEOTIDE SEQUENCE</scope>
</reference>
<evidence type="ECO:0000256" key="1">
    <source>
        <dbReference type="ARBA" id="ARBA00007692"/>
    </source>
</evidence>
<dbReference type="SMART" id="SM00733">
    <property type="entry name" value="Mterf"/>
    <property type="match status" value="5"/>
</dbReference>
<keyword evidence="5" id="KW-1185">Reference proteome</keyword>
<keyword evidence="2" id="KW-0806">Transcription termination</keyword>
<dbReference type="Pfam" id="PF02536">
    <property type="entry name" value="mTERF"/>
    <property type="match status" value="2"/>
</dbReference>
<dbReference type="GO" id="GO:0003676">
    <property type="term" value="F:nucleic acid binding"/>
    <property type="evidence" value="ECO:0007669"/>
    <property type="project" value="InterPro"/>
</dbReference>
<dbReference type="GO" id="GO:0006353">
    <property type="term" value="P:DNA-templated transcription termination"/>
    <property type="evidence" value="ECO:0007669"/>
    <property type="project" value="UniProtKB-KW"/>
</dbReference>
<evidence type="ECO:0000256" key="3">
    <source>
        <dbReference type="ARBA" id="ARBA00022946"/>
    </source>
</evidence>
<gene>
    <name evidence="4" type="ORF">TIFTF001_007336</name>
</gene>
<sequence>MFGFLPRRLKTSVPRSGVILSKSIYELNFLTRSRTFTSSAVTGQEKIEKGDSFTVSYLVNSCGLSPDSAIAASKKVQFQTPEKPDSVLAFFIDHEFSKSQISDFIRKRPRFLVTEPNKVFLPKLEFFYSKGLSKKDLAKIMSSDPSLLCRSLNSYIIPTYNLLRSVLPSDERVVSALKHQWRPLEDHSKVMVSNIRLLRDLGVSDSGIASVLQNFPEVVMPKTELFKEILKKVEDMGFTPEKFSFLLAIRIFSTQSHKKAWNRCWEVYRRFGWSEDEILHAFRVHPHCMLLSEEKIVRTMDFLVNEMEWPSERIARCPWILFYSFEKRMLPRHSVVRVLLSKGLMEKQELNCVSIFSYVEKHFLERYVTQYQQEVPLLLSVYQGKVDPESL</sequence>
<dbReference type="Proteomes" id="UP001187192">
    <property type="component" value="Unassembled WGS sequence"/>
</dbReference>
<keyword evidence="3" id="KW-0809">Transit peptide</keyword>
<dbReference type="Gene3D" id="1.25.70.10">
    <property type="entry name" value="Transcription termination factor 3, mitochondrial"/>
    <property type="match status" value="1"/>
</dbReference>
<evidence type="ECO:0000313" key="5">
    <source>
        <dbReference type="Proteomes" id="UP001187192"/>
    </source>
</evidence>
<comment type="similarity">
    <text evidence="1">Belongs to the mTERF family.</text>
</comment>
<dbReference type="PANTHER" id="PTHR13068">
    <property type="entry name" value="CGI-12 PROTEIN-RELATED"/>
    <property type="match status" value="1"/>
</dbReference>
<name>A0AA87ZR14_FICCA</name>
<dbReference type="FunFam" id="1.25.70.10:FF:000001">
    <property type="entry name" value="Mitochondrial transcription termination factor-like"/>
    <property type="match status" value="1"/>
</dbReference>
<organism evidence="4 5">
    <name type="scientific">Ficus carica</name>
    <name type="common">Common fig</name>
    <dbReference type="NCBI Taxonomy" id="3494"/>
    <lineage>
        <taxon>Eukaryota</taxon>
        <taxon>Viridiplantae</taxon>
        <taxon>Streptophyta</taxon>
        <taxon>Embryophyta</taxon>
        <taxon>Tracheophyta</taxon>
        <taxon>Spermatophyta</taxon>
        <taxon>Magnoliopsida</taxon>
        <taxon>eudicotyledons</taxon>
        <taxon>Gunneridae</taxon>
        <taxon>Pentapetalae</taxon>
        <taxon>rosids</taxon>
        <taxon>fabids</taxon>
        <taxon>Rosales</taxon>
        <taxon>Moraceae</taxon>
        <taxon>Ficeae</taxon>
        <taxon>Ficus</taxon>
    </lineage>
</organism>
<evidence type="ECO:0000313" key="4">
    <source>
        <dbReference type="EMBL" id="GMN38089.1"/>
    </source>
</evidence>
<dbReference type="InterPro" id="IPR003690">
    <property type="entry name" value="MTERF"/>
</dbReference>
<evidence type="ECO:0000256" key="2">
    <source>
        <dbReference type="ARBA" id="ARBA00022472"/>
    </source>
</evidence>
<dbReference type="PANTHER" id="PTHR13068:SF185">
    <property type="match status" value="1"/>
</dbReference>
<proteinExistence type="inferred from homology"/>
<dbReference type="InterPro" id="IPR038538">
    <property type="entry name" value="MTERF_sf"/>
</dbReference>
<dbReference type="AlphaFoldDB" id="A0AA87ZR14"/>
<comment type="caution">
    <text evidence="4">The sequence shown here is derived from an EMBL/GenBank/DDBJ whole genome shotgun (WGS) entry which is preliminary data.</text>
</comment>
<dbReference type="EMBL" id="BTGU01000007">
    <property type="protein sequence ID" value="GMN38089.1"/>
    <property type="molecule type" value="Genomic_DNA"/>
</dbReference>
<keyword evidence="2" id="KW-0805">Transcription regulation</keyword>
<keyword evidence="2" id="KW-0804">Transcription</keyword>
<protein>
    <submittedName>
        <fullName evidence="4">Uncharacterized protein</fullName>
    </submittedName>
</protein>
<accession>A0AA87ZR14</accession>